<name>A0A2N1ND43_9GLOM</name>
<dbReference type="Proteomes" id="UP000232688">
    <property type="component" value="Unassembled WGS sequence"/>
</dbReference>
<reference evidence="5 6" key="1">
    <citation type="submission" date="2016-04" db="EMBL/GenBank/DDBJ databases">
        <title>Genome analyses suggest a sexual origin of heterokaryosis in a supposedly ancient asexual fungus.</title>
        <authorList>
            <person name="Ropars J."/>
            <person name="Sedzielewska K."/>
            <person name="Noel J."/>
            <person name="Charron P."/>
            <person name="Farinelli L."/>
            <person name="Marton T."/>
            <person name="Kruger M."/>
            <person name="Pelin A."/>
            <person name="Brachmann A."/>
            <person name="Corradi N."/>
        </authorList>
    </citation>
    <scope>NUCLEOTIDE SEQUENCE [LARGE SCALE GENOMIC DNA]</scope>
    <source>
        <strain evidence="1 5">A5</strain>
        <strain evidence="3 6">C2</strain>
    </source>
</reference>
<evidence type="ECO:0000313" key="3">
    <source>
        <dbReference type="EMBL" id="PKK71808.1"/>
    </source>
</evidence>
<dbReference type="Proteomes" id="UP000233469">
    <property type="component" value="Unassembled WGS sequence"/>
</dbReference>
<sequence length="105" mass="11997">MQRNKLNRKKRSYDDADLYDEEMFCIISTGIEWIMTKVILKSNSNGGNVEVRVCLPIPDPIPINKVSLSRGDIREPVSKLLLQIKGLLEEQKNSLVSGKRHRSCQ</sequence>
<reference evidence="2 4" key="4">
    <citation type="submission" date="2017-10" db="EMBL/GenBank/DDBJ databases">
        <title>Genome analyses suggest a sexual origin of heterokaryosis in a supposedly ancient asexual fungus.</title>
        <authorList>
            <person name="Corradi N."/>
            <person name="Sedzielewska K."/>
            <person name="Noel J."/>
            <person name="Charron P."/>
            <person name="Farinelli L."/>
            <person name="Marton T."/>
            <person name="Kruger M."/>
            <person name="Pelin A."/>
            <person name="Brachmann A."/>
            <person name="Corradi N."/>
        </authorList>
    </citation>
    <scope>NUCLEOTIDE SEQUENCE [LARGE SCALE GENOMIC DNA]</scope>
    <source>
        <strain evidence="2 4">A1</strain>
    </source>
</reference>
<dbReference type="Proteomes" id="UP000232722">
    <property type="component" value="Unassembled WGS sequence"/>
</dbReference>
<dbReference type="EMBL" id="LLXL01000484">
    <property type="protein sequence ID" value="PKK71808.1"/>
    <property type="molecule type" value="Genomic_DNA"/>
</dbReference>
<dbReference type="VEuPathDB" id="FungiDB:FUN_015263"/>
<proteinExistence type="predicted"/>
<reference evidence="1 5" key="2">
    <citation type="submission" date="2017-09" db="EMBL/GenBank/DDBJ databases">
        <title>Extensive intraspecific genome diversity in a model arbuscular mycorrhizal fungus.</title>
        <authorList>
            <person name="Chen E.C."/>
            <person name="Morin E."/>
            <person name="Beaudet D."/>
            <person name="Noel J."/>
            <person name="Ndikumana S."/>
            <person name="Charron P."/>
            <person name="St-Onge C."/>
            <person name="Giorgi J."/>
            <person name="Grigoriev I.V."/>
            <person name="Roux C."/>
            <person name="Martin F.M."/>
            <person name="Corradi N."/>
        </authorList>
    </citation>
    <scope>NUCLEOTIDE SEQUENCE [LARGE SCALE GENOMIC DNA]</scope>
    <source>
        <strain evidence="1 5">A5</strain>
    </source>
</reference>
<organism evidence="3 6">
    <name type="scientific">Rhizophagus irregularis</name>
    <dbReference type="NCBI Taxonomy" id="588596"/>
    <lineage>
        <taxon>Eukaryota</taxon>
        <taxon>Fungi</taxon>
        <taxon>Fungi incertae sedis</taxon>
        <taxon>Mucoromycota</taxon>
        <taxon>Glomeromycotina</taxon>
        <taxon>Glomeromycetes</taxon>
        <taxon>Glomerales</taxon>
        <taxon>Glomeraceae</taxon>
        <taxon>Rhizophagus</taxon>
    </lineage>
</organism>
<evidence type="ECO:0000313" key="6">
    <source>
        <dbReference type="Proteomes" id="UP000233469"/>
    </source>
</evidence>
<dbReference type="VEuPathDB" id="FungiDB:RhiirA1_419431"/>
<evidence type="ECO:0000313" key="1">
    <source>
        <dbReference type="EMBL" id="PKC10266.1"/>
    </source>
</evidence>
<dbReference type="EMBL" id="LLXH01000470">
    <property type="protein sequence ID" value="PKC66344.1"/>
    <property type="molecule type" value="Genomic_DNA"/>
</dbReference>
<dbReference type="VEuPathDB" id="FungiDB:RhiirFUN_011061"/>
<protein>
    <submittedName>
        <fullName evidence="3">Uncharacterized protein</fullName>
    </submittedName>
</protein>
<accession>A0A2N1ND43</accession>
<evidence type="ECO:0000313" key="2">
    <source>
        <dbReference type="EMBL" id="PKC66344.1"/>
    </source>
</evidence>
<evidence type="ECO:0000313" key="4">
    <source>
        <dbReference type="Proteomes" id="UP000232688"/>
    </source>
</evidence>
<dbReference type="AlphaFoldDB" id="A0A2N1ND43"/>
<gene>
    <name evidence="2" type="ORF">RhiirA1_419431</name>
    <name evidence="1" type="ORF">RhiirA5_355707</name>
    <name evidence="3" type="ORF">RhiirC2_743951</name>
</gene>
<evidence type="ECO:0000313" key="5">
    <source>
        <dbReference type="Proteomes" id="UP000232722"/>
    </source>
</evidence>
<comment type="caution">
    <text evidence="3">The sequence shown here is derived from an EMBL/GenBank/DDBJ whole genome shotgun (WGS) entry which is preliminary data.</text>
</comment>
<dbReference type="EMBL" id="LLXJ01000394">
    <property type="protein sequence ID" value="PKC10266.1"/>
    <property type="molecule type" value="Genomic_DNA"/>
</dbReference>
<reference evidence="4 6" key="3">
    <citation type="submission" date="2017-10" db="EMBL/GenBank/DDBJ databases">
        <title>Extensive intraspecific genome diversity in a model arbuscular mycorrhizal fungus.</title>
        <authorList>
            <person name="Chen E.C.H."/>
            <person name="Morin E."/>
            <person name="Baudet D."/>
            <person name="Noel J."/>
            <person name="Ndikumana S."/>
            <person name="Charron P."/>
            <person name="St-Onge C."/>
            <person name="Giorgi J."/>
            <person name="Grigoriev I.V."/>
            <person name="Roux C."/>
            <person name="Martin F.M."/>
            <person name="Corradi N."/>
        </authorList>
    </citation>
    <scope>NUCLEOTIDE SEQUENCE [LARGE SCALE GENOMIC DNA]</scope>
    <source>
        <strain evidence="2 4">A1</strain>
        <strain evidence="3 6">C2</strain>
    </source>
</reference>